<dbReference type="EMBL" id="MFAR01000034">
    <property type="protein sequence ID" value="OGD84528.1"/>
    <property type="molecule type" value="Genomic_DNA"/>
</dbReference>
<comment type="caution">
    <text evidence="1">The sequence shown here is derived from an EMBL/GenBank/DDBJ whole genome shotgun (WGS) entry which is preliminary data.</text>
</comment>
<proteinExistence type="predicted"/>
<protein>
    <submittedName>
        <fullName evidence="1">Uncharacterized protein</fullName>
    </submittedName>
</protein>
<evidence type="ECO:0000313" key="1">
    <source>
        <dbReference type="EMBL" id="OGD84528.1"/>
    </source>
</evidence>
<name>A0A1F5FY30_9BACT</name>
<dbReference type="AlphaFoldDB" id="A0A1F5FY30"/>
<evidence type="ECO:0000313" key="2">
    <source>
        <dbReference type="Proteomes" id="UP000177921"/>
    </source>
</evidence>
<dbReference type="Proteomes" id="UP000177921">
    <property type="component" value="Unassembled WGS sequence"/>
</dbReference>
<organism evidence="1 2">
    <name type="scientific">Candidatus Collierbacteria bacterium RIFOXYD1_FULL_46_26</name>
    <dbReference type="NCBI Taxonomy" id="1817732"/>
    <lineage>
        <taxon>Bacteria</taxon>
        <taxon>Candidatus Collieribacteriota</taxon>
    </lineage>
</organism>
<gene>
    <name evidence="1" type="ORF">A2618_00365</name>
</gene>
<sequence>MTATTFQKPVTTFPSDYYAQESSDWVIFPDEVRETITALTDKWRAAKVSNDEIQTRLKTIGFLDLHLDLIRKHP</sequence>
<reference evidence="1 2" key="1">
    <citation type="journal article" date="2016" name="Nat. Commun.">
        <title>Thousands of microbial genomes shed light on interconnected biogeochemical processes in an aquifer system.</title>
        <authorList>
            <person name="Anantharaman K."/>
            <person name="Brown C.T."/>
            <person name="Hug L.A."/>
            <person name="Sharon I."/>
            <person name="Castelle C.J."/>
            <person name="Probst A.J."/>
            <person name="Thomas B.C."/>
            <person name="Singh A."/>
            <person name="Wilkins M.J."/>
            <person name="Karaoz U."/>
            <person name="Brodie E.L."/>
            <person name="Williams K.H."/>
            <person name="Hubbard S.S."/>
            <person name="Banfield J.F."/>
        </authorList>
    </citation>
    <scope>NUCLEOTIDE SEQUENCE [LARGE SCALE GENOMIC DNA]</scope>
</reference>
<accession>A0A1F5FY30</accession>